<keyword evidence="1" id="KW-0175">Coiled coil</keyword>
<evidence type="ECO:0000313" key="5">
    <source>
        <dbReference type="Proteomes" id="UP000306631"/>
    </source>
</evidence>
<feature type="coiled-coil region" evidence="1">
    <location>
        <begin position="391"/>
        <end position="418"/>
    </location>
</feature>
<feature type="transmembrane region" description="Helical" evidence="2">
    <location>
        <begin position="753"/>
        <end position="777"/>
    </location>
</feature>
<evidence type="ECO:0000256" key="2">
    <source>
        <dbReference type="SAM" id="Phobius"/>
    </source>
</evidence>
<comment type="caution">
    <text evidence="4">The sequence shown here is derived from an EMBL/GenBank/DDBJ whole genome shotgun (WGS) entry which is preliminary data.</text>
</comment>
<protein>
    <recommendedName>
        <fullName evidence="3">Toxin VasX N-terminal region domain-containing protein</fullName>
    </recommendedName>
</protein>
<sequence>MDNRIVGAALKAVSPCVQGNCRNCDKAGLLVHPFRYSAFCSDDASVLGMVPSLRPSTGVALPELRTARYTLRMMREGYLYVVLKRNGLTQLDSYYVRPSGRLMRFRGEPPDRKTSAIACARMAASANALMVAIDAPEEVEMSYWLFTPDPLSNTKEAELVEQAELLAGQGILQAFSPRQWVAQQGSQEFALSPLTIRAFVLEYLAIGEIAALAALQTPIVAALDEQAFPALCDPLDPPLPPHFHAAGGGAIYSSALQRSLPVLREAATALHASGGVGIALQDAIGITQELNAWRNRAMEGVEPWMRQRDTHGRDNAWKYLAAHQYAQIREGVLSKRIRVARDDAADRANAPYDKVEEDLKTAEVGGGMVDPGPMLEIVAIARDADPFGARRRAVEQAERRAKERFDRAEAQLDGTQTTILEEFNAIAAPCEQTMRERAPDHLAWLCSPMLTLALRSYDQHDLIRGWAFAVQVGIAMTGMEADDDSRLVLDEWWKTLAVVDPASQGIEEGNLAWRVYALNYLPLAQELVGALEEANTYSPATDVWGIAATGNEAVIRVLDMFDKANAALRACENAGQVAWFKRSLLGTVMSWYAQWGRVLYKTSLPAAADKVQMNLMIRALQLRMGDYARNYPVAEFHARSVDSVTTSYWRGQFSRYVRMGLDREMAKGREGGVYQGRALMLATLFESLNLMIKGRNLLGDAPTARQGAELIASGLTLSGGVLVILEEGSTWIKGNFKPASQVAAYSEVWGGRLGLYGGFLVATAGVVGAVLDGAAVVQSAKSARVHLAIAYGARGVISGTAAVVGATISFAGSAPFLRALLER</sequence>
<dbReference type="CDD" id="cd20707">
    <property type="entry name" value="MIX_III"/>
    <property type="match status" value="1"/>
</dbReference>
<dbReference type="InterPro" id="IPR048126">
    <property type="entry name" value="Toxin_VasX"/>
</dbReference>
<organism evidence="4 5">
    <name type="scientific">Stenotrophomonas maltophilia</name>
    <name type="common">Pseudomonas maltophilia</name>
    <name type="synonym">Xanthomonas maltophilia</name>
    <dbReference type="NCBI Taxonomy" id="40324"/>
    <lineage>
        <taxon>Bacteria</taxon>
        <taxon>Pseudomonadati</taxon>
        <taxon>Pseudomonadota</taxon>
        <taxon>Gammaproteobacteria</taxon>
        <taxon>Lysobacterales</taxon>
        <taxon>Lysobacteraceae</taxon>
        <taxon>Stenotrophomonas</taxon>
        <taxon>Stenotrophomonas maltophilia group</taxon>
    </lineage>
</organism>
<feature type="transmembrane region" description="Helical" evidence="2">
    <location>
        <begin position="789"/>
        <end position="811"/>
    </location>
</feature>
<keyword evidence="2" id="KW-0472">Membrane</keyword>
<proteinExistence type="predicted"/>
<accession>A0A4V3RIP3</accession>
<dbReference type="Proteomes" id="UP000306631">
    <property type="component" value="Unassembled WGS sequence"/>
</dbReference>
<evidence type="ECO:0000256" key="1">
    <source>
        <dbReference type="SAM" id="Coils"/>
    </source>
</evidence>
<evidence type="ECO:0000313" key="4">
    <source>
        <dbReference type="EMBL" id="TGY32890.1"/>
    </source>
</evidence>
<dbReference type="EMBL" id="SRYW01000013">
    <property type="protein sequence ID" value="TGY32890.1"/>
    <property type="molecule type" value="Genomic_DNA"/>
</dbReference>
<dbReference type="NCBIfam" id="NF041559">
    <property type="entry name" value="BTH_I2691_fam"/>
    <property type="match status" value="1"/>
</dbReference>
<dbReference type="RefSeq" id="WP_136006093.1">
    <property type="nucleotide sequence ID" value="NZ_SRYW01000013.1"/>
</dbReference>
<dbReference type="OrthoDB" id="8664525at2"/>
<keyword evidence="2" id="KW-0812">Transmembrane</keyword>
<dbReference type="Pfam" id="PF20249">
    <property type="entry name" value="VasX_N"/>
    <property type="match status" value="1"/>
</dbReference>
<reference evidence="4 5" key="1">
    <citation type="submission" date="2019-04" db="EMBL/GenBank/DDBJ databases">
        <title>Microbes associate with the intestines of laboratory mice.</title>
        <authorList>
            <person name="Navarre W."/>
            <person name="Wong E."/>
            <person name="Huang K."/>
            <person name="Tropini C."/>
            <person name="Ng K."/>
            <person name="Yu B."/>
        </authorList>
    </citation>
    <scope>NUCLEOTIDE SEQUENCE [LARGE SCALE GENOMIC DNA]</scope>
    <source>
        <strain evidence="4 5">NM62_B4-13</strain>
    </source>
</reference>
<name>A0A4V3RIP3_STEMA</name>
<evidence type="ECO:0000259" key="3">
    <source>
        <dbReference type="Pfam" id="PF20249"/>
    </source>
</evidence>
<gene>
    <name evidence="4" type="ORF">E5352_14640</name>
</gene>
<feature type="domain" description="Toxin VasX N-terminal region" evidence="3">
    <location>
        <begin position="21"/>
        <end position="164"/>
    </location>
</feature>
<dbReference type="AlphaFoldDB" id="A0A4V3RIP3"/>
<dbReference type="InterPro" id="IPR046864">
    <property type="entry name" value="VasX_N"/>
</dbReference>
<keyword evidence="2" id="KW-1133">Transmembrane helix</keyword>